<dbReference type="InterPro" id="IPR053143">
    <property type="entry name" value="Arylsulfate_ST"/>
</dbReference>
<dbReference type="PANTHER" id="PTHR35340:SF6">
    <property type="entry name" value="ASST-DOMAIN-CONTAINING PROTEIN"/>
    <property type="match status" value="1"/>
</dbReference>
<evidence type="ECO:0000313" key="1">
    <source>
        <dbReference type="EMBL" id="KIW43302.1"/>
    </source>
</evidence>
<protein>
    <recommendedName>
        <fullName evidence="3">ASST-domain-containing protein</fullName>
    </recommendedName>
</protein>
<evidence type="ECO:0008006" key="3">
    <source>
        <dbReference type="Google" id="ProtNLM"/>
    </source>
</evidence>
<dbReference type="GeneID" id="27356490"/>
<dbReference type="PANTHER" id="PTHR35340">
    <property type="entry name" value="PQQ ENZYME REPEAT PROTEIN-RELATED"/>
    <property type="match status" value="1"/>
</dbReference>
<dbReference type="Proteomes" id="UP000053342">
    <property type="component" value="Unassembled WGS sequence"/>
</dbReference>
<reference evidence="1 2" key="1">
    <citation type="submission" date="2015-01" db="EMBL/GenBank/DDBJ databases">
        <title>The Genome Sequence of Exophiala oligosperma CBS72588.</title>
        <authorList>
            <consortium name="The Broad Institute Genomics Platform"/>
            <person name="Cuomo C."/>
            <person name="de Hoog S."/>
            <person name="Gorbushina A."/>
            <person name="Stielow B."/>
            <person name="Teixiera M."/>
            <person name="Abouelleil A."/>
            <person name="Chapman S.B."/>
            <person name="Priest M."/>
            <person name="Young S.K."/>
            <person name="Wortman J."/>
            <person name="Nusbaum C."/>
            <person name="Birren B."/>
        </authorList>
    </citation>
    <scope>NUCLEOTIDE SEQUENCE [LARGE SCALE GENOMIC DNA]</scope>
    <source>
        <strain evidence="1 2">CBS 72588</strain>
    </source>
</reference>
<dbReference type="InterPro" id="IPR039535">
    <property type="entry name" value="ASST-like"/>
</dbReference>
<dbReference type="STRING" id="215243.A0A0D2C0S2"/>
<dbReference type="AlphaFoldDB" id="A0A0D2C0S2"/>
<dbReference type="RefSeq" id="XP_016263518.1">
    <property type="nucleotide sequence ID" value="XM_016405312.1"/>
</dbReference>
<dbReference type="HOGENOM" id="CLU_018249_2_1_1"/>
<name>A0A0D2C0S2_9EURO</name>
<accession>A0A0D2C0S2</accession>
<dbReference type="OrthoDB" id="5377172at2759"/>
<dbReference type="Pfam" id="PF14269">
    <property type="entry name" value="Arylsulfotran_2"/>
    <property type="match status" value="1"/>
</dbReference>
<sequence>MHKYSLKAATVAAVSFPFSVGAQGLGRFQKFNTSDAIVPVLEVQKFGPTEGGFLFLNTQTNTSTVPAIFTDDGSLVWCDDQFEHSTSVWPIGPLRPQKVRNQTLLFNWVGPVYNEGLGWGTIQVFDDSYTNIYNVTLEESFQIFDHIKHSSYMDFHESEVTDNQTILVTAVNITTADMTAVGGPGDGYVIDSQFYEIEIPSNKVVFRWSSVEHVDQIPLNHSLLPLESLISGNGTSFEHPWGYFHINSVKKYGNDYLISSRLLCSLFYIDAGGNVLWTLSGQNGGDFRLGENTRFCYQHDARIAYQDADRMTITLHDNGDTEYDNNTLTRGLSLDLDMSTKLVTVNRSLSNPTGPVFAVSQGSYQDLSDGHVLLGHGAVPVVEEYDADGNIAMLITFGTYYLQQSYRAYRYPWTGRPATPPRVVAFEGEGTDVYMSWNGATDLAEWSVYCGQPNGGGFSKQATVRWAGFETAVNIPQKCQSVQAEAVTTSGQRTNSSIVTVGKFGL</sequence>
<organism evidence="1 2">
    <name type="scientific">Exophiala oligosperma</name>
    <dbReference type="NCBI Taxonomy" id="215243"/>
    <lineage>
        <taxon>Eukaryota</taxon>
        <taxon>Fungi</taxon>
        <taxon>Dikarya</taxon>
        <taxon>Ascomycota</taxon>
        <taxon>Pezizomycotina</taxon>
        <taxon>Eurotiomycetes</taxon>
        <taxon>Chaetothyriomycetidae</taxon>
        <taxon>Chaetothyriales</taxon>
        <taxon>Herpotrichiellaceae</taxon>
        <taxon>Exophiala</taxon>
    </lineage>
</organism>
<proteinExistence type="predicted"/>
<gene>
    <name evidence="1" type="ORF">PV06_04416</name>
</gene>
<keyword evidence="2" id="KW-1185">Reference proteome</keyword>
<evidence type="ECO:0000313" key="2">
    <source>
        <dbReference type="Proteomes" id="UP000053342"/>
    </source>
</evidence>
<dbReference type="VEuPathDB" id="FungiDB:PV06_04416"/>
<dbReference type="EMBL" id="KN847335">
    <property type="protein sequence ID" value="KIW43302.1"/>
    <property type="molecule type" value="Genomic_DNA"/>
</dbReference>